<reference evidence="2 3" key="1">
    <citation type="submission" date="2019-09" db="EMBL/GenBank/DDBJ databases">
        <authorList>
            <person name="Depoorter E."/>
        </authorList>
    </citation>
    <scope>NUCLEOTIDE SEQUENCE [LARGE SCALE GENOMIC DNA]</scope>
    <source>
        <strain evidence="2">LMG 23254</strain>
    </source>
</reference>
<dbReference type="EMBL" id="CABVPW010000026">
    <property type="protein sequence ID" value="VWC04861.1"/>
    <property type="molecule type" value="Genomic_DNA"/>
</dbReference>
<name>A0A6P2PC04_BURL3</name>
<feature type="region of interest" description="Disordered" evidence="1">
    <location>
        <begin position="1"/>
        <end position="21"/>
    </location>
</feature>
<dbReference type="AlphaFoldDB" id="A0A6P2PC04"/>
<proteinExistence type="predicted"/>
<evidence type="ECO:0000313" key="2">
    <source>
        <dbReference type="EMBL" id="VWC04861.1"/>
    </source>
</evidence>
<organism evidence="2 3">
    <name type="scientific">Burkholderia lata (strain ATCC 17760 / DSM 23089 / LMG 22485 / NCIMB 9086 / R18194 / 383)</name>
    <dbReference type="NCBI Taxonomy" id="482957"/>
    <lineage>
        <taxon>Bacteria</taxon>
        <taxon>Pseudomonadati</taxon>
        <taxon>Pseudomonadota</taxon>
        <taxon>Betaproteobacteria</taxon>
        <taxon>Burkholderiales</taxon>
        <taxon>Burkholderiaceae</taxon>
        <taxon>Burkholderia</taxon>
        <taxon>Burkholderia cepacia complex</taxon>
    </lineage>
</organism>
<gene>
    <name evidence="2" type="ORF">BLA23254_04990</name>
</gene>
<protein>
    <submittedName>
        <fullName evidence="2">Uncharacterized protein</fullName>
    </submittedName>
</protein>
<dbReference type="Proteomes" id="UP000494218">
    <property type="component" value="Unassembled WGS sequence"/>
</dbReference>
<accession>A0A6P2PC04</accession>
<evidence type="ECO:0000256" key="1">
    <source>
        <dbReference type="SAM" id="MobiDB-lite"/>
    </source>
</evidence>
<sequence>MAEDEPVAAGAGAPPLGSVEVRRDGAAVTPFPAA</sequence>
<evidence type="ECO:0000313" key="3">
    <source>
        <dbReference type="Proteomes" id="UP000494218"/>
    </source>
</evidence>